<reference evidence="1 2" key="1">
    <citation type="submission" date="2023-09" db="EMBL/GenBank/DDBJ databases">
        <title>Novel taxa isolated from Blanes Bay.</title>
        <authorList>
            <person name="Rey-Velasco X."/>
            <person name="Lucena T."/>
        </authorList>
    </citation>
    <scope>NUCLEOTIDE SEQUENCE [LARGE SCALE GENOMIC DNA]</scope>
    <source>
        <strain evidence="1 2">S356</strain>
    </source>
</reference>
<sequence length="186" mass="21351">MSQKKASNWKTFIEEIMVSKNDYKIVSNEIKGEIQEVTYRSSDEVPTSLTVSYFYRTSDLIAYRFSNPKMRGFNEFSKNAYFYSLQFTKPTSFGSPGIDYTETNKKGLLSVFKKGFKGKETQFSKDQIIVKSKLSVLEGSDTHTYQYRFTKSPMIDILINKNTNNDVGLKEETIDLKTIFPGLIVA</sequence>
<keyword evidence="2" id="KW-1185">Reference proteome</keyword>
<accession>A0ABU3LHQ6</accession>
<evidence type="ECO:0000313" key="1">
    <source>
        <dbReference type="EMBL" id="MDT7833148.1"/>
    </source>
</evidence>
<organism evidence="1 2">
    <name type="scientific">Asprobacillus argus</name>
    <dbReference type="NCBI Taxonomy" id="3076534"/>
    <lineage>
        <taxon>Bacteria</taxon>
        <taxon>Pseudomonadati</taxon>
        <taxon>Bacteroidota</taxon>
        <taxon>Flavobacteriia</taxon>
        <taxon>Flavobacteriales</taxon>
        <taxon>Flavobacteriaceae</taxon>
        <taxon>Asprobacillus</taxon>
    </lineage>
</organism>
<name>A0ABU3LHQ6_9FLAO</name>
<dbReference type="RefSeq" id="WP_349242398.1">
    <property type="nucleotide sequence ID" value="NZ_JAVTTO010000004.1"/>
</dbReference>
<evidence type="ECO:0000313" key="2">
    <source>
        <dbReference type="Proteomes" id="UP001257277"/>
    </source>
</evidence>
<gene>
    <name evidence="1" type="ORF">RQM59_12195</name>
</gene>
<protein>
    <submittedName>
        <fullName evidence="1">Uncharacterized protein</fullName>
    </submittedName>
</protein>
<dbReference type="Proteomes" id="UP001257277">
    <property type="component" value="Unassembled WGS sequence"/>
</dbReference>
<dbReference type="EMBL" id="JAVTTO010000004">
    <property type="protein sequence ID" value="MDT7833148.1"/>
    <property type="molecule type" value="Genomic_DNA"/>
</dbReference>
<proteinExistence type="predicted"/>
<comment type="caution">
    <text evidence="1">The sequence shown here is derived from an EMBL/GenBank/DDBJ whole genome shotgun (WGS) entry which is preliminary data.</text>
</comment>